<dbReference type="SUPFAM" id="SSF103473">
    <property type="entry name" value="MFS general substrate transporter"/>
    <property type="match status" value="1"/>
</dbReference>
<feature type="transmembrane region" description="Helical" evidence="9">
    <location>
        <begin position="115"/>
        <end position="136"/>
    </location>
</feature>
<keyword evidence="4 7" id="KW-0812">Transmembrane</keyword>
<feature type="transmembrane region" description="Helical" evidence="9">
    <location>
        <begin position="376"/>
        <end position="392"/>
    </location>
</feature>
<evidence type="ECO:0000256" key="2">
    <source>
        <dbReference type="ARBA" id="ARBA00005982"/>
    </source>
</evidence>
<evidence type="ECO:0000256" key="5">
    <source>
        <dbReference type="ARBA" id="ARBA00022989"/>
    </source>
</evidence>
<dbReference type="PROSITE" id="PS01022">
    <property type="entry name" value="PTR2_1"/>
    <property type="match status" value="1"/>
</dbReference>
<dbReference type="AlphaFoldDB" id="A0A3N4LA21"/>
<dbReference type="PROSITE" id="PS01023">
    <property type="entry name" value="PTR2_2"/>
    <property type="match status" value="1"/>
</dbReference>
<dbReference type="Pfam" id="PF00854">
    <property type="entry name" value="PTR2"/>
    <property type="match status" value="1"/>
</dbReference>
<feature type="transmembrane region" description="Helical" evidence="9">
    <location>
        <begin position="254"/>
        <end position="275"/>
    </location>
</feature>
<feature type="region of interest" description="Disordered" evidence="8">
    <location>
        <begin position="27"/>
        <end position="46"/>
    </location>
</feature>
<evidence type="ECO:0000313" key="10">
    <source>
        <dbReference type="EMBL" id="RPB19703.1"/>
    </source>
</evidence>
<feature type="transmembrane region" description="Helical" evidence="9">
    <location>
        <begin position="343"/>
        <end position="364"/>
    </location>
</feature>
<proteinExistence type="inferred from homology"/>
<feature type="transmembrane region" description="Helical" evidence="9">
    <location>
        <begin position="230"/>
        <end position="248"/>
    </location>
</feature>
<dbReference type="EMBL" id="ML121585">
    <property type="protein sequence ID" value="RPB19703.1"/>
    <property type="molecule type" value="Genomic_DNA"/>
</dbReference>
<dbReference type="GO" id="GO:0071916">
    <property type="term" value="F:dipeptide transmembrane transporter activity"/>
    <property type="evidence" value="ECO:0007669"/>
    <property type="project" value="UniProtKB-ARBA"/>
</dbReference>
<evidence type="ECO:0000256" key="3">
    <source>
        <dbReference type="ARBA" id="ARBA00022448"/>
    </source>
</evidence>
<gene>
    <name evidence="10" type="ORF">L211DRAFT_842418</name>
</gene>
<dbReference type="FunFam" id="1.20.1250.20:FF:000085">
    <property type="entry name" value="MFS peptide transporter Ptr2"/>
    <property type="match status" value="1"/>
</dbReference>
<accession>A0A3N4LA21</accession>
<keyword evidence="3 7" id="KW-0813">Transport</keyword>
<comment type="subcellular location">
    <subcellularLocation>
        <location evidence="1 7">Membrane</location>
        <topology evidence="1 7">Multi-pass membrane protein</topology>
    </subcellularLocation>
</comment>
<reference evidence="10 11" key="1">
    <citation type="journal article" date="2018" name="Nat. Ecol. Evol.">
        <title>Pezizomycetes genomes reveal the molecular basis of ectomycorrhizal truffle lifestyle.</title>
        <authorList>
            <person name="Murat C."/>
            <person name="Payen T."/>
            <person name="Noel B."/>
            <person name="Kuo A."/>
            <person name="Morin E."/>
            <person name="Chen J."/>
            <person name="Kohler A."/>
            <person name="Krizsan K."/>
            <person name="Balestrini R."/>
            <person name="Da Silva C."/>
            <person name="Montanini B."/>
            <person name="Hainaut M."/>
            <person name="Levati E."/>
            <person name="Barry K.W."/>
            <person name="Belfiori B."/>
            <person name="Cichocki N."/>
            <person name="Clum A."/>
            <person name="Dockter R.B."/>
            <person name="Fauchery L."/>
            <person name="Guy J."/>
            <person name="Iotti M."/>
            <person name="Le Tacon F."/>
            <person name="Lindquist E.A."/>
            <person name="Lipzen A."/>
            <person name="Malagnac F."/>
            <person name="Mello A."/>
            <person name="Molinier V."/>
            <person name="Miyauchi S."/>
            <person name="Poulain J."/>
            <person name="Riccioni C."/>
            <person name="Rubini A."/>
            <person name="Sitrit Y."/>
            <person name="Splivallo R."/>
            <person name="Traeger S."/>
            <person name="Wang M."/>
            <person name="Zifcakova L."/>
            <person name="Wipf D."/>
            <person name="Zambonelli A."/>
            <person name="Paolocci F."/>
            <person name="Nowrousian M."/>
            <person name="Ottonello S."/>
            <person name="Baldrian P."/>
            <person name="Spatafora J.W."/>
            <person name="Henrissat B."/>
            <person name="Nagy L.G."/>
            <person name="Aury J.M."/>
            <person name="Wincker P."/>
            <person name="Grigoriev I.V."/>
            <person name="Bonfante P."/>
            <person name="Martin F.M."/>
        </authorList>
    </citation>
    <scope>NUCLEOTIDE SEQUENCE [LARGE SCALE GENOMIC DNA]</scope>
    <source>
        <strain evidence="10 11">ATCC MYA-4762</strain>
    </source>
</reference>
<evidence type="ECO:0000256" key="6">
    <source>
        <dbReference type="ARBA" id="ARBA00023136"/>
    </source>
</evidence>
<dbReference type="FunCoup" id="A0A3N4LA21">
    <property type="interactions" value="1093"/>
</dbReference>
<organism evidence="10 11">
    <name type="scientific">Terfezia boudieri ATCC MYA-4762</name>
    <dbReference type="NCBI Taxonomy" id="1051890"/>
    <lineage>
        <taxon>Eukaryota</taxon>
        <taxon>Fungi</taxon>
        <taxon>Dikarya</taxon>
        <taxon>Ascomycota</taxon>
        <taxon>Pezizomycotina</taxon>
        <taxon>Pezizomycetes</taxon>
        <taxon>Pezizales</taxon>
        <taxon>Pezizaceae</taxon>
        <taxon>Terfezia</taxon>
    </lineage>
</organism>
<dbReference type="InterPro" id="IPR036259">
    <property type="entry name" value="MFS_trans_sf"/>
</dbReference>
<evidence type="ECO:0000256" key="4">
    <source>
        <dbReference type="ARBA" id="ARBA00022692"/>
    </source>
</evidence>
<feature type="transmembrane region" description="Helical" evidence="9">
    <location>
        <begin position="143"/>
        <end position="162"/>
    </location>
</feature>
<comment type="similarity">
    <text evidence="2 7">Belongs to the major facilitator superfamily. Proton-dependent oligopeptide transporter (POT/PTR) (TC 2.A.17) family.</text>
</comment>
<feature type="transmembrane region" description="Helical" evidence="9">
    <location>
        <begin position="168"/>
        <end position="188"/>
    </location>
</feature>
<evidence type="ECO:0000256" key="7">
    <source>
        <dbReference type="RuleBase" id="RU003755"/>
    </source>
</evidence>
<evidence type="ECO:0000256" key="1">
    <source>
        <dbReference type="ARBA" id="ARBA00004141"/>
    </source>
</evidence>
<dbReference type="InParanoid" id="A0A3N4LA21"/>
<keyword evidence="5 9" id="KW-1133">Transmembrane helix</keyword>
<dbReference type="OrthoDB" id="8904098at2759"/>
<dbReference type="InterPro" id="IPR000109">
    <property type="entry name" value="POT_fam"/>
</dbReference>
<feature type="transmembrane region" description="Helical" evidence="9">
    <location>
        <begin position="524"/>
        <end position="544"/>
    </location>
</feature>
<feature type="transmembrane region" description="Helical" evidence="9">
    <location>
        <begin position="413"/>
        <end position="435"/>
    </location>
</feature>
<evidence type="ECO:0000256" key="9">
    <source>
        <dbReference type="SAM" id="Phobius"/>
    </source>
</evidence>
<evidence type="ECO:0000256" key="8">
    <source>
        <dbReference type="SAM" id="MobiDB-lite"/>
    </source>
</evidence>
<dbReference type="InterPro" id="IPR018456">
    <property type="entry name" value="PTR2_symporter_CS"/>
</dbReference>
<keyword evidence="11" id="KW-1185">Reference proteome</keyword>
<dbReference type="PANTHER" id="PTHR11654">
    <property type="entry name" value="OLIGOPEPTIDE TRANSPORTER-RELATED"/>
    <property type="match status" value="1"/>
</dbReference>
<dbReference type="Gene3D" id="1.20.1250.20">
    <property type="entry name" value="MFS general substrate transporter like domains"/>
    <property type="match status" value="1"/>
</dbReference>
<sequence length="581" mass="63474">MATEAGTPVAALQVGPKSELNHAQSISTSFGKESATEDGGEPTELENSTLRHVGDKVPYSAYLVAVVELAERFTYYGLTGPFQNYMQNPRGVVSDGARLPGALGLGQSSATALSYFFQFWCYVTPIIGAIVADAWLGRYNAIMLFACIYLCGLIVIFTTSLPNSLDNGAGLGGLVVSMIILGLGTGGIKSNVSPLIAEQYTITKFRVKTLPTGERVIVDPNVTIQSLYNIFYWCINIGSLSSIATVWLELKIDFWAAYLLPFCFFFIAIFVLVVGKKKYVVRPSSGSVLLEATKALWVGLKANGNMEAAKPSYQIANSGTSTATWDDSFIDELKRALVASRVFLFYPIYWLVYGQMVSNFVSMAGTMETHGLPNDLLFNLNPISIIIFIPVVEKGVYPLLRRLHIPFRPITRIAFGFFLASASMIYAAIVQHLIYTSGPCYEYPLECDGGETPNRVHIAVQVPAYVFIGLSEIFASITGLEYAFTKAPASMKSLVMSIFLLQNAFGSALGIALSPTSQNPKLVIMYSSIAAATLIAGLAFWFCFNKYNKVEEELNKLDADNEKFKPRPLSELNGIEIAEKA</sequence>
<feature type="transmembrane region" description="Helical" evidence="9">
    <location>
        <begin position="462"/>
        <end position="482"/>
    </location>
</feature>
<protein>
    <submittedName>
        <fullName evidence="10">PTR2-domain-containing protein</fullName>
    </submittedName>
</protein>
<dbReference type="GO" id="GO:0005886">
    <property type="term" value="C:plasma membrane"/>
    <property type="evidence" value="ECO:0007669"/>
    <property type="project" value="UniProtKB-ARBA"/>
</dbReference>
<dbReference type="Proteomes" id="UP000267821">
    <property type="component" value="Unassembled WGS sequence"/>
</dbReference>
<keyword evidence="6 9" id="KW-0472">Membrane</keyword>
<evidence type="ECO:0000313" key="11">
    <source>
        <dbReference type="Proteomes" id="UP000267821"/>
    </source>
</evidence>
<name>A0A3N4LA21_9PEZI</name>
<feature type="transmembrane region" description="Helical" evidence="9">
    <location>
        <begin position="494"/>
        <end position="512"/>
    </location>
</feature>